<evidence type="ECO:0000313" key="1">
    <source>
        <dbReference type="EMBL" id="GAA0178372.1"/>
    </source>
</evidence>
<keyword evidence="2" id="KW-1185">Reference proteome</keyword>
<reference evidence="1 2" key="1">
    <citation type="submission" date="2024-01" db="EMBL/GenBank/DDBJ databases">
        <title>The complete chloroplast genome sequence of Lithospermum erythrorhizon: insights into the phylogenetic relationship among Boraginaceae species and the maternal lineages of purple gromwells.</title>
        <authorList>
            <person name="Okada T."/>
            <person name="Watanabe K."/>
        </authorList>
    </citation>
    <scope>NUCLEOTIDE SEQUENCE [LARGE SCALE GENOMIC DNA]</scope>
</reference>
<sequence>MAFPYLRVRLGTKMWRIHVLLLERRRKELMLRMLEPLRRKRSLPSRRRKLSSGWPMELKASRIVGSMISRLGRSLQLMSFNSSPNSKVRIHNCWTYLLASRRIRLQSSLKACLSLLLRSEPLLKALRLKPLRQKPLIKNECRS</sequence>
<organism evidence="1 2">
    <name type="scientific">Lithospermum erythrorhizon</name>
    <name type="common">Purple gromwell</name>
    <name type="synonym">Lithospermum officinale var. erythrorhizon</name>
    <dbReference type="NCBI Taxonomy" id="34254"/>
    <lineage>
        <taxon>Eukaryota</taxon>
        <taxon>Viridiplantae</taxon>
        <taxon>Streptophyta</taxon>
        <taxon>Embryophyta</taxon>
        <taxon>Tracheophyta</taxon>
        <taxon>Spermatophyta</taxon>
        <taxon>Magnoliopsida</taxon>
        <taxon>eudicotyledons</taxon>
        <taxon>Gunneridae</taxon>
        <taxon>Pentapetalae</taxon>
        <taxon>asterids</taxon>
        <taxon>lamiids</taxon>
        <taxon>Boraginales</taxon>
        <taxon>Boraginaceae</taxon>
        <taxon>Boraginoideae</taxon>
        <taxon>Lithospermeae</taxon>
        <taxon>Lithospermum</taxon>
    </lineage>
</organism>
<dbReference type="AlphaFoldDB" id="A0AAV3RKE4"/>
<protein>
    <submittedName>
        <fullName evidence="1">Uncharacterized protein</fullName>
    </submittedName>
</protein>
<dbReference type="EMBL" id="BAABME010028338">
    <property type="protein sequence ID" value="GAA0178372.1"/>
    <property type="molecule type" value="Genomic_DNA"/>
</dbReference>
<comment type="caution">
    <text evidence="1">The sequence shown here is derived from an EMBL/GenBank/DDBJ whole genome shotgun (WGS) entry which is preliminary data.</text>
</comment>
<accession>A0AAV3RKE4</accession>
<proteinExistence type="predicted"/>
<gene>
    <name evidence="1" type="ORF">LIER_42168</name>
</gene>
<dbReference type="Proteomes" id="UP001454036">
    <property type="component" value="Unassembled WGS sequence"/>
</dbReference>
<evidence type="ECO:0000313" key="2">
    <source>
        <dbReference type="Proteomes" id="UP001454036"/>
    </source>
</evidence>
<name>A0AAV3RKE4_LITER</name>